<comment type="subcellular location">
    <subcellularLocation>
        <location evidence="1">Cell projection</location>
        <location evidence="1">Cilium</location>
    </subcellularLocation>
</comment>
<feature type="domain" description="C2" evidence="8">
    <location>
        <begin position="770"/>
        <end position="897"/>
    </location>
</feature>
<dbReference type="Pfam" id="PF11618">
    <property type="entry name" value="C2-C2_1"/>
    <property type="match status" value="1"/>
</dbReference>
<evidence type="ECO:0000256" key="1">
    <source>
        <dbReference type="ARBA" id="ARBA00004138"/>
    </source>
</evidence>
<dbReference type="Pfam" id="PF18111">
    <property type="entry name" value="RPGR1_C"/>
    <property type="match status" value="1"/>
</dbReference>
<dbReference type="SUPFAM" id="SSF49562">
    <property type="entry name" value="C2 domain (Calcium/lipid-binding domain, CaLB)"/>
    <property type="match status" value="2"/>
</dbReference>
<feature type="compositionally biased region" description="Basic residues" evidence="7">
    <location>
        <begin position="160"/>
        <end position="171"/>
    </location>
</feature>
<dbReference type="EMBL" id="OX459942">
    <property type="protein sequence ID" value="CAI9176572.1"/>
    <property type="molecule type" value="Genomic_DNA"/>
</dbReference>
<dbReference type="InterPro" id="IPR035892">
    <property type="entry name" value="C2_domain_sf"/>
</dbReference>
<evidence type="ECO:0000256" key="3">
    <source>
        <dbReference type="ARBA" id="ARBA00023054"/>
    </source>
</evidence>
<feature type="compositionally biased region" description="Basic and acidic residues" evidence="7">
    <location>
        <begin position="198"/>
        <end position="211"/>
    </location>
</feature>
<evidence type="ECO:0000259" key="8">
    <source>
        <dbReference type="PROSITE" id="PS50004"/>
    </source>
</evidence>
<dbReference type="PANTHER" id="PTHR14240">
    <property type="entry name" value="RETINITIS PIGMENTOSA GTPASE REGULATOR-INTERACTING PROTEIN"/>
    <property type="match status" value="1"/>
</dbReference>
<feature type="region of interest" description="Disordered" evidence="7">
    <location>
        <begin position="150"/>
        <end position="256"/>
    </location>
</feature>
<evidence type="ECO:0000256" key="5">
    <source>
        <dbReference type="ARBA" id="ARBA00023273"/>
    </source>
</evidence>
<evidence type="ECO:0000313" key="9">
    <source>
        <dbReference type="EMBL" id="CAI9176572.1"/>
    </source>
</evidence>
<dbReference type="PANTHER" id="PTHR14240:SF3">
    <property type="entry name" value="X-LINKED RETINITIS PIGMENTOSA GTPASE REGULATOR-INTERACTING PROTEIN 1"/>
    <property type="match status" value="1"/>
</dbReference>
<evidence type="ECO:0000256" key="4">
    <source>
        <dbReference type="ARBA" id="ARBA00023069"/>
    </source>
</evidence>
<keyword evidence="10" id="KW-1185">Reference proteome</keyword>
<feature type="compositionally biased region" description="Basic and acidic residues" evidence="7">
    <location>
        <begin position="231"/>
        <end position="247"/>
    </location>
</feature>
<protein>
    <recommendedName>
        <fullName evidence="8">C2 domain-containing protein</fullName>
    </recommendedName>
</protein>
<evidence type="ECO:0000256" key="6">
    <source>
        <dbReference type="SAM" id="Coils"/>
    </source>
</evidence>
<name>A0ABN8ZRJ6_RANTA</name>
<keyword evidence="5" id="KW-0966">Cell projection</keyword>
<gene>
    <name evidence="9" type="ORF">MRATA1EN1_LOCUS25534</name>
</gene>
<dbReference type="Gene3D" id="2.60.40.150">
    <property type="entry name" value="C2 domain"/>
    <property type="match status" value="3"/>
</dbReference>
<feature type="region of interest" description="Disordered" evidence="7">
    <location>
        <begin position="968"/>
        <end position="999"/>
    </location>
</feature>
<dbReference type="CDD" id="cd00030">
    <property type="entry name" value="C2"/>
    <property type="match status" value="1"/>
</dbReference>
<dbReference type="InterPro" id="IPR000008">
    <property type="entry name" value="C2_dom"/>
</dbReference>
<keyword evidence="3 6" id="KW-0175">Coiled coil</keyword>
<dbReference type="InterPro" id="IPR041091">
    <property type="entry name" value="RPGRIP1_C"/>
</dbReference>
<keyword evidence="4" id="KW-0969">Cilium</keyword>
<feature type="coiled-coil region" evidence="6">
    <location>
        <begin position="528"/>
        <end position="569"/>
    </location>
</feature>
<proteinExistence type="inferred from homology"/>
<feature type="compositionally biased region" description="Basic and acidic residues" evidence="7">
    <location>
        <begin position="178"/>
        <end position="190"/>
    </location>
</feature>
<dbReference type="InterPro" id="IPR031139">
    <property type="entry name" value="RPGRIP1_fam"/>
</dbReference>
<dbReference type="PROSITE" id="PS50004">
    <property type="entry name" value="C2"/>
    <property type="match status" value="1"/>
</dbReference>
<dbReference type="Pfam" id="PF00168">
    <property type="entry name" value="C2"/>
    <property type="match status" value="1"/>
</dbReference>
<comment type="similarity">
    <text evidence="2">Belongs to the RPGRIP1 family.</text>
</comment>
<reference evidence="9" key="1">
    <citation type="submission" date="2023-04" db="EMBL/GenBank/DDBJ databases">
        <authorList>
            <consortium name="ELIXIR-Norway"/>
        </authorList>
    </citation>
    <scope>NUCLEOTIDE SEQUENCE [LARGE SCALE GENOMIC DNA]</scope>
</reference>
<organism evidence="9 10">
    <name type="scientific">Rangifer tarandus platyrhynchus</name>
    <name type="common">Svalbard reindeer</name>
    <dbReference type="NCBI Taxonomy" id="3082113"/>
    <lineage>
        <taxon>Eukaryota</taxon>
        <taxon>Metazoa</taxon>
        <taxon>Chordata</taxon>
        <taxon>Craniata</taxon>
        <taxon>Vertebrata</taxon>
        <taxon>Euteleostomi</taxon>
        <taxon>Mammalia</taxon>
        <taxon>Eutheria</taxon>
        <taxon>Laurasiatheria</taxon>
        <taxon>Artiodactyla</taxon>
        <taxon>Ruminantia</taxon>
        <taxon>Pecora</taxon>
        <taxon>Cervidae</taxon>
        <taxon>Odocoileinae</taxon>
        <taxon>Rangifer</taxon>
    </lineage>
</organism>
<dbReference type="InterPro" id="IPR021656">
    <property type="entry name" value="C2-C2_1"/>
</dbReference>
<sequence>MVSPLPVSCGISHSLGDDMTSYLLEDHTAKDLIRDIDLIPLMIPASKGKNTKTQAPLSRMTRDELEDSLFRLREEHMLVKERFWKQQDEIKRMRTALLRLTAAGRGLRAAAAAAEPQLWEPARRRRNAEWRQRPLKHQRPPLQGLQLQVQRVGPAAPRRTQPRVHAGHRQLHTAGAPEAEKPRRESRDRLSYTAPPTFKEHVTNEKARGEASSEPSELAHGMTSDTMQVEEPPKSPEKMWSKDENFEQRSSLESTEKATELRASIKENIQLIRLKKLLHERNTSLAVTKAQLTEVQAAYETLLHKNQGILSAAHDALLSQVNELRAELQEESKKAVSWKSQVEDVSILQITLKEFQERVEDLEKERKLLNDNYDKLLENMLDSSNQPQWSHELGEQLQQKVSQLQDQLDVEMKEKREILLQLSQEKAQNKDLELELNNLLQKHKQEVEDLQNRSTFSQSPGRQSAPATHPALFQETTQIKPCEPKNQEEKKLSQMLSELQVSHAETTLELEKTRDMLILQRKINVCYQEELEAMMTKADNENKDHEEKLERLNQLLDLKNKRINQLEGILRSHGLPVSEQLKDVAYGTRHLPFCLKPLPAHEDKDKVDISPRHQSENLFELHIHQAFLTSAALAQAGDTQPTTFCTYSFYDFETHCTPLVVGPQPVYDFTSQYVVETDSLFLHYLQGASAQLELHQAIASEHHTLAAGWICFDRVLETVERVHGSATLTGTGGEVFGVLEYWMRLRFPIRSSLQAYNKRKKAQAYLAANALGAWEAQKDESRSGTWKNQNELRVEIIRCCGLRSRSLGAQPSPYVMYRFFTFSDHDTPVIPASNNPCFRDLARFPVLVSSDLDQYLRREALSVYVFDDEDPEPDLYLGRVQVPLLPLAQNKSIQGNFNLTNPVGEPNGSVQVQLDWGSCYLPPESFPKPEAQSKENTKDALETPIEEEASFPPQDQMVSIDIPTEAGQYQAKRKPPQVEERKEREHQVAGYSRRKHGRKTGIQGKNRMEYLSHNLLNGNTLQQVKYAEWKFSGLKISTDHGLKNQQKEEEMTSSYSQILKETPHPVNDKEFCEQASEVSEAQTTDSDEIVTPVSQKCPKPSSEKMCVEIVSLAFYPEAEVMCDENVEQVYVEYKFYDLPLSETETPVSLRKPRPGEEIHFHFSKVIDLDPVEQKERRQFLFTMLIGQDPEQGHLKFTVVSDPIEEEKKECQEVGYAYLELWPILVSGRDILEQDLDIVSPEDQATPIGKLKVSLQAAAALHAIYKEMTEDLFS</sequence>
<feature type="compositionally biased region" description="Basic and acidic residues" evidence="7">
    <location>
        <begin position="976"/>
        <end position="987"/>
    </location>
</feature>
<dbReference type="Proteomes" id="UP001176941">
    <property type="component" value="Chromosome 6"/>
</dbReference>
<evidence type="ECO:0000313" key="10">
    <source>
        <dbReference type="Proteomes" id="UP001176941"/>
    </source>
</evidence>
<evidence type="ECO:0000256" key="7">
    <source>
        <dbReference type="SAM" id="MobiDB-lite"/>
    </source>
</evidence>
<accession>A0ABN8ZRJ6</accession>
<feature type="region of interest" description="Disordered" evidence="7">
    <location>
        <begin position="923"/>
        <end position="949"/>
    </location>
</feature>
<evidence type="ECO:0000256" key="2">
    <source>
        <dbReference type="ARBA" id="ARBA00006042"/>
    </source>
</evidence>
<feature type="compositionally biased region" description="Basic and acidic residues" evidence="7">
    <location>
        <begin position="931"/>
        <end position="941"/>
    </location>
</feature>
<feature type="coiled-coil region" evidence="6">
    <location>
        <begin position="314"/>
        <end position="453"/>
    </location>
</feature>
<dbReference type="SMART" id="SM00239">
    <property type="entry name" value="C2"/>
    <property type="match status" value="1"/>
</dbReference>